<accession>A0AAE0VPS9</accession>
<sequence length="313" mass="36053">MKATFFVPYRMRSKEFTIDSIIGKDSEITKASSSQLSHMKVLATHNVQEEIIPRKDLHFRNVNAVHSPDMIHAALHGPYVLQATTHSPHVINVALHSPHVKDFRDDKDFAFFNGTPSDLLRAMAPSADSLKQFHESFLRSTTFYGTRQNPCTSLNVPGMYSQHIQTLSHVHQMELNNTRDFQHMYHHMTNGYRGYSLARFGGSGTRGLLFPSYRKHRRTRTAFTPSQLLRLETEFDKNHYVVGQERKDLATELQLSETQIKIWFQNRRTKDKRIKSEEDEDGLPTNEQLPDNELAHSDKNDSDTENDISDVDV</sequence>
<dbReference type="CDD" id="cd00086">
    <property type="entry name" value="homeodomain"/>
    <property type="match status" value="1"/>
</dbReference>
<dbReference type="Pfam" id="PF00046">
    <property type="entry name" value="Homeodomain"/>
    <property type="match status" value="1"/>
</dbReference>
<dbReference type="PROSITE" id="PS50071">
    <property type="entry name" value="HOMEOBOX_2"/>
    <property type="match status" value="1"/>
</dbReference>
<dbReference type="Proteomes" id="UP001195483">
    <property type="component" value="Unassembled WGS sequence"/>
</dbReference>
<reference evidence="9" key="3">
    <citation type="submission" date="2023-05" db="EMBL/GenBank/DDBJ databases">
        <authorList>
            <person name="Smith C.H."/>
        </authorList>
    </citation>
    <scope>NUCLEOTIDE SEQUENCE</scope>
    <source>
        <strain evidence="9">CHS0354</strain>
        <tissue evidence="9">Mantle</tissue>
    </source>
</reference>
<dbReference type="InterPro" id="IPR009057">
    <property type="entry name" value="Homeodomain-like_sf"/>
</dbReference>
<evidence type="ECO:0000256" key="7">
    <source>
        <dbReference type="SAM" id="MobiDB-lite"/>
    </source>
</evidence>
<evidence type="ECO:0000256" key="5">
    <source>
        <dbReference type="PROSITE-ProRule" id="PRU00108"/>
    </source>
</evidence>
<evidence type="ECO:0000256" key="2">
    <source>
        <dbReference type="ARBA" id="ARBA00023125"/>
    </source>
</evidence>
<dbReference type="EMBL" id="JAEAOA010000270">
    <property type="protein sequence ID" value="KAK3585496.1"/>
    <property type="molecule type" value="Genomic_DNA"/>
</dbReference>
<dbReference type="FunFam" id="1.10.10.60:FF:000081">
    <property type="entry name" value="Empty spiracles homeobox 2"/>
    <property type="match status" value="1"/>
</dbReference>
<dbReference type="SMART" id="SM00389">
    <property type="entry name" value="HOX"/>
    <property type="match status" value="1"/>
</dbReference>
<feature type="domain" description="Homeobox" evidence="8">
    <location>
        <begin position="214"/>
        <end position="274"/>
    </location>
</feature>
<protein>
    <recommendedName>
        <fullName evidence="8">Homeobox domain-containing protein</fullName>
    </recommendedName>
</protein>
<feature type="DNA-binding region" description="Homeobox" evidence="5">
    <location>
        <begin position="216"/>
        <end position="275"/>
    </location>
</feature>
<reference evidence="9" key="2">
    <citation type="journal article" date="2021" name="Genome Biol. Evol.">
        <title>Developing a high-quality reference genome for a parasitic bivalve with doubly uniparental inheritance (Bivalvia: Unionida).</title>
        <authorList>
            <person name="Smith C.H."/>
        </authorList>
    </citation>
    <scope>NUCLEOTIDE SEQUENCE</scope>
    <source>
        <strain evidence="9">CHS0354</strain>
        <tissue evidence="9">Mantle</tissue>
    </source>
</reference>
<dbReference type="PANTHER" id="PTHR24339:SF28">
    <property type="entry name" value="E5-RELATED"/>
    <property type="match status" value="1"/>
</dbReference>
<evidence type="ECO:0000256" key="6">
    <source>
        <dbReference type="RuleBase" id="RU000682"/>
    </source>
</evidence>
<feature type="region of interest" description="Disordered" evidence="7">
    <location>
        <begin position="271"/>
        <end position="313"/>
    </location>
</feature>
<reference evidence="9" key="1">
    <citation type="journal article" date="2021" name="Genome Biol. Evol.">
        <title>A High-Quality Reference Genome for a Parasitic Bivalve with Doubly Uniparental Inheritance (Bivalvia: Unionida).</title>
        <authorList>
            <person name="Smith C.H."/>
        </authorList>
    </citation>
    <scope>NUCLEOTIDE SEQUENCE</scope>
    <source>
        <strain evidence="9">CHS0354</strain>
    </source>
</reference>
<dbReference type="GO" id="GO:0000978">
    <property type="term" value="F:RNA polymerase II cis-regulatory region sequence-specific DNA binding"/>
    <property type="evidence" value="ECO:0007669"/>
    <property type="project" value="TreeGrafter"/>
</dbReference>
<evidence type="ECO:0000313" key="10">
    <source>
        <dbReference type="Proteomes" id="UP001195483"/>
    </source>
</evidence>
<name>A0AAE0VPS9_9BIVA</name>
<evidence type="ECO:0000313" key="9">
    <source>
        <dbReference type="EMBL" id="KAK3585496.1"/>
    </source>
</evidence>
<dbReference type="InterPro" id="IPR050877">
    <property type="entry name" value="EMX-VAX-Noto_Homeobox_TFs"/>
</dbReference>
<keyword evidence="3 5" id="KW-0371">Homeobox</keyword>
<keyword evidence="2 5" id="KW-0238">DNA-binding</keyword>
<dbReference type="InterPro" id="IPR017970">
    <property type="entry name" value="Homeobox_CS"/>
</dbReference>
<dbReference type="SUPFAM" id="SSF46689">
    <property type="entry name" value="Homeodomain-like"/>
    <property type="match status" value="1"/>
</dbReference>
<dbReference type="InterPro" id="IPR001356">
    <property type="entry name" value="HD"/>
</dbReference>
<keyword evidence="4 5" id="KW-0539">Nucleus</keyword>
<gene>
    <name evidence="9" type="ORF">CHS0354_003346</name>
</gene>
<evidence type="ECO:0000256" key="3">
    <source>
        <dbReference type="ARBA" id="ARBA00023155"/>
    </source>
</evidence>
<dbReference type="PROSITE" id="PS00027">
    <property type="entry name" value="HOMEOBOX_1"/>
    <property type="match status" value="1"/>
</dbReference>
<dbReference type="GO" id="GO:0000981">
    <property type="term" value="F:DNA-binding transcription factor activity, RNA polymerase II-specific"/>
    <property type="evidence" value="ECO:0007669"/>
    <property type="project" value="InterPro"/>
</dbReference>
<evidence type="ECO:0000259" key="8">
    <source>
        <dbReference type="PROSITE" id="PS50071"/>
    </source>
</evidence>
<proteinExistence type="predicted"/>
<dbReference type="Gene3D" id="1.10.10.60">
    <property type="entry name" value="Homeodomain-like"/>
    <property type="match status" value="1"/>
</dbReference>
<comment type="subcellular location">
    <subcellularLocation>
        <location evidence="1 5 6">Nucleus</location>
    </subcellularLocation>
</comment>
<dbReference type="GO" id="GO:0005634">
    <property type="term" value="C:nucleus"/>
    <property type="evidence" value="ECO:0007669"/>
    <property type="project" value="UniProtKB-SubCell"/>
</dbReference>
<evidence type="ECO:0000256" key="1">
    <source>
        <dbReference type="ARBA" id="ARBA00004123"/>
    </source>
</evidence>
<comment type="caution">
    <text evidence="9">The sequence shown here is derived from an EMBL/GenBank/DDBJ whole genome shotgun (WGS) entry which is preliminary data.</text>
</comment>
<dbReference type="PANTHER" id="PTHR24339">
    <property type="entry name" value="HOMEOBOX PROTEIN EMX-RELATED"/>
    <property type="match status" value="1"/>
</dbReference>
<dbReference type="PRINTS" id="PR00024">
    <property type="entry name" value="HOMEOBOX"/>
</dbReference>
<feature type="compositionally biased region" description="Basic and acidic residues" evidence="7">
    <location>
        <begin position="293"/>
        <end position="302"/>
    </location>
</feature>
<evidence type="ECO:0000256" key="4">
    <source>
        <dbReference type="ARBA" id="ARBA00023242"/>
    </source>
</evidence>
<dbReference type="AlphaFoldDB" id="A0AAE0VPS9"/>
<organism evidence="9 10">
    <name type="scientific">Potamilus streckersoni</name>
    <dbReference type="NCBI Taxonomy" id="2493646"/>
    <lineage>
        <taxon>Eukaryota</taxon>
        <taxon>Metazoa</taxon>
        <taxon>Spiralia</taxon>
        <taxon>Lophotrochozoa</taxon>
        <taxon>Mollusca</taxon>
        <taxon>Bivalvia</taxon>
        <taxon>Autobranchia</taxon>
        <taxon>Heteroconchia</taxon>
        <taxon>Palaeoheterodonta</taxon>
        <taxon>Unionida</taxon>
        <taxon>Unionoidea</taxon>
        <taxon>Unionidae</taxon>
        <taxon>Ambleminae</taxon>
        <taxon>Lampsilini</taxon>
        <taxon>Potamilus</taxon>
    </lineage>
</organism>
<dbReference type="InterPro" id="IPR020479">
    <property type="entry name" value="HD_metazoa"/>
</dbReference>
<keyword evidence="10" id="KW-1185">Reference proteome</keyword>
<feature type="compositionally biased region" description="Acidic residues" evidence="7">
    <location>
        <begin position="303"/>
        <end position="313"/>
    </location>
</feature>